<dbReference type="EMBL" id="JAQIZT010000013">
    <property type="protein sequence ID" value="KAJ6975781.1"/>
    <property type="molecule type" value="Genomic_DNA"/>
</dbReference>
<sequence length="73" mass="8336">MRSALPAVTLLPSGDQLYFHKFFSKLCWCPSKIFTQRFCDAKGRISQMQSLLFMPFISRYEPSGLSCIPVIIS</sequence>
<reference evidence="1" key="1">
    <citation type="journal article" date="2023" name="Mol. Ecol. Resour.">
        <title>Chromosome-level genome assembly of a triploid poplar Populus alba 'Berolinensis'.</title>
        <authorList>
            <person name="Chen S."/>
            <person name="Yu Y."/>
            <person name="Wang X."/>
            <person name="Wang S."/>
            <person name="Zhang T."/>
            <person name="Zhou Y."/>
            <person name="He R."/>
            <person name="Meng N."/>
            <person name="Wang Y."/>
            <person name="Liu W."/>
            <person name="Liu Z."/>
            <person name="Liu J."/>
            <person name="Guo Q."/>
            <person name="Huang H."/>
            <person name="Sederoff R.R."/>
            <person name="Wang G."/>
            <person name="Qu G."/>
            <person name="Chen S."/>
        </authorList>
    </citation>
    <scope>NUCLEOTIDE SEQUENCE</scope>
    <source>
        <strain evidence="1">SC-2020</strain>
    </source>
</reference>
<gene>
    <name evidence="1" type="ORF">NC653_031573</name>
</gene>
<protein>
    <submittedName>
        <fullName evidence="1">Uncharacterized protein</fullName>
    </submittedName>
</protein>
<accession>A0AAD6LZ43</accession>
<dbReference type="AlphaFoldDB" id="A0AAD6LZ43"/>
<organism evidence="1 2">
    <name type="scientific">Populus alba x Populus x berolinensis</name>
    <dbReference type="NCBI Taxonomy" id="444605"/>
    <lineage>
        <taxon>Eukaryota</taxon>
        <taxon>Viridiplantae</taxon>
        <taxon>Streptophyta</taxon>
        <taxon>Embryophyta</taxon>
        <taxon>Tracheophyta</taxon>
        <taxon>Spermatophyta</taxon>
        <taxon>Magnoliopsida</taxon>
        <taxon>eudicotyledons</taxon>
        <taxon>Gunneridae</taxon>
        <taxon>Pentapetalae</taxon>
        <taxon>rosids</taxon>
        <taxon>fabids</taxon>
        <taxon>Malpighiales</taxon>
        <taxon>Salicaceae</taxon>
        <taxon>Saliceae</taxon>
        <taxon>Populus</taxon>
    </lineage>
</organism>
<keyword evidence="2" id="KW-1185">Reference proteome</keyword>
<proteinExistence type="predicted"/>
<dbReference type="Proteomes" id="UP001164929">
    <property type="component" value="Chromosome 13"/>
</dbReference>
<comment type="caution">
    <text evidence="1">The sequence shown here is derived from an EMBL/GenBank/DDBJ whole genome shotgun (WGS) entry which is preliminary data.</text>
</comment>
<evidence type="ECO:0000313" key="1">
    <source>
        <dbReference type="EMBL" id="KAJ6975781.1"/>
    </source>
</evidence>
<evidence type="ECO:0000313" key="2">
    <source>
        <dbReference type="Proteomes" id="UP001164929"/>
    </source>
</evidence>
<name>A0AAD6LZ43_9ROSI</name>